<dbReference type="GO" id="GO:0005634">
    <property type="term" value="C:nucleus"/>
    <property type="evidence" value="ECO:0007669"/>
    <property type="project" value="TreeGrafter"/>
</dbReference>
<sequence>MCVIGEVLADCFFRNPNEKYLIFESSHCGVPINRNQVKNAWAAVSIITQLASALAAAELAFDYEHRDLHFGNLLVKRCEDLIRYNNGYHDYYVRPVGLKVYVIDFTYSKIRLGMYLILQNCHLY</sequence>
<dbReference type="GO" id="GO:0072354">
    <property type="term" value="F:histone H3T3 kinase activity"/>
    <property type="evidence" value="ECO:0007669"/>
    <property type="project" value="TreeGrafter"/>
</dbReference>
<name>A0A4Y2IA23_ARAVE</name>
<dbReference type="Gene3D" id="1.10.510.10">
    <property type="entry name" value="Transferase(Phosphotransferase) domain 1"/>
    <property type="match status" value="1"/>
</dbReference>
<dbReference type="PANTHER" id="PTHR24419">
    <property type="entry name" value="INTERLEUKIN-1 RECEPTOR-ASSOCIATED KINASE"/>
    <property type="match status" value="1"/>
</dbReference>
<dbReference type="SUPFAM" id="SSF56112">
    <property type="entry name" value="Protein kinase-like (PK-like)"/>
    <property type="match status" value="1"/>
</dbReference>
<organism evidence="1 2">
    <name type="scientific">Araneus ventricosus</name>
    <name type="common">Orbweaver spider</name>
    <name type="synonym">Epeira ventricosa</name>
    <dbReference type="NCBI Taxonomy" id="182803"/>
    <lineage>
        <taxon>Eukaryota</taxon>
        <taxon>Metazoa</taxon>
        <taxon>Ecdysozoa</taxon>
        <taxon>Arthropoda</taxon>
        <taxon>Chelicerata</taxon>
        <taxon>Arachnida</taxon>
        <taxon>Araneae</taxon>
        <taxon>Araneomorphae</taxon>
        <taxon>Entelegynae</taxon>
        <taxon>Araneoidea</taxon>
        <taxon>Araneidae</taxon>
        <taxon>Araneus</taxon>
    </lineage>
</organism>
<accession>A0A4Y2IA23</accession>
<dbReference type="GO" id="GO:0000278">
    <property type="term" value="P:mitotic cell cycle"/>
    <property type="evidence" value="ECO:0007669"/>
    <property type="project" value="TreeGrafter"/>
</dbReference>
<protein>
    <recommendedName>
        <fullName evidence="3">Protein kinase domain-containing protein</fullName>
    </recommendedName>
</protein>
<dbReference type="AlphaFoldDB" id="A0A4Y2IA23"/>
<evidence type="ECO:0008006" key="3">
    <source>
        <dbReference type="Google" id="ProtNLM"/>
    </source>
</evidence>
<evidence type="ECO:0000313" key="2">
    <source>
        <dbReference type="Proteomes" id="UP000499080"/>
    </source>
</evidence>
<comment type="caution">
    <text evidence="1">The sequence shown here is derived from an EMBL/GenBank/DDBJ whole genome shotgun (WGS) entry which is preliminary data.</text>
</comment>
<keyword evidence="2" id="KW-1185">Reference proteome</keyword>
<dbReference type="Proteomes" id="UP000499080">
    <property type="component" value="Unassembled WGS sequence"/>
</dbReference>
<dbReference type="InterPro" id="IPR011009">
    <property type="entry name" value="Kinase-like_dom_sf"/>
</dbReference>
<proteinExistence type="predicted"/>
<evidence type="ECO:0000313" key="1">
    <source>
        <dbReference type="EMBL" id="GBM74465.1"/>
    </source>
</evidence>
<dbReference type="GO" id="GO:0005737">
    <property type="term" value="C:cytoplasm"/>
    <property type="evidence" value="ECO:0007669"/>
    <property type="project" value="TreeGrafter"/>
</dbReference>
<dbReference type="GO" id="GO:0035556">
    <property type="term" value="P:intracellular signal transduction"/>
    <property type="evidence" value="ECO:0007669"/>
    <property type="project" value="TreeGrafter"/>
</dbReference>
<dbReference type="EMBL" id="BGPR01002499">
    <property type="protein sequence ID" value="GBM74465.1"/>
    <property type="molecule type" value="Genomic_DNA"/>
</dbReference>
<dbReference type="Pfam" id="PF12330">
    <property type="entry name" value="Haspin_kinase"/>
    <property type="match status" value="1"/>
</dbReference>
<dbReference type="OrthoDB" id="6437742at2759"/>
<dbReference type="PANTHER" id="PTHR24419:SF18">
    <property type="entry name" value="SERINE_THREONINE-PROTEIN KINASE HASPIN"/>
    <property type="match status" value="1"/>
</dbReference>
<gene>
    <name evidence="1" type="ORF">AVEN_69469_1</name>
</gene>
<reference evidence="1 2" key="1">
    <citation type="journal article" date="2019" name="Sci. Rep.">
        <title>Orb-weaving spider Araneus ventricosus genome elucidates the spidroin gene catalogue.</title>
        <authorList>
            <person name="Kono N."/>
            <person name="Nakamura H."/>
            <person name="Ohtoshi R."/>
            <person name="Moran D.A.P."/>
            <person name="Shinohara A."/>
            <person name="Yoshida Y."/>
            <person name="Fujiwara M."/>
            <person name="Mori M."/>
            <person name="Tomita M."/>
            <person name="Arakawa K."/>
        </authorList>
    </citation>
    <scope>NUCLEOTIDE SEQUENCE [LARGE SCALE GENOMIC DNA]</scope>
</reference>